<reference evidence="6" key="1">
    <citation type="journal article" date="2014" name="Genome Announc.">
        <title>Draft genome sequences of the altered schaedler flora, a defined bacterial community from gnotobiotic mice.</title>
        <authorList>
            <person name="Wannemuehler M.J."/>
            <person name="Overstreet A.M."/>
            <person name="Ward D.V."/>
            <person name="Phillips G.J."/>
        </authorList>
    </citation>
    <scope>NUCLEOTIDE SEQUENCE</scope>
    <source>
        <strain evidence="6">ASF457</strain>
    </source>
</reference>
<dbReference type="InterPro" id="IPR007221">
    <property type="entry name" value="MreC"/>
</dbReference>
<dbReference type="GO" id="GO:0008360">
    <property type="term" value="P:regulation of cell shape"/>
    <property type="evidence" value="ECO:0007669"/>
    <property type="project" value="UniProtKB-KW"/>
</dbReference>
<dbReference type="RefSeq" id="WP_023276377.1">
    <property type="nucleotide sequence ID" value="NZ_CP097562.1"/>
</dbReference>
<evidence type="ECO:0000313" key="7">
    <source>
        <dbReference type="Proteomes" id="UP000017429"/>
    </source>
</evidence>
<proteinExistence type="inferred from homology"/>
<dbReference type="InterPro" id="IPR042177">
    <property type="entry name" value="Cell/Rod_1"/>
</dbReference>
<dbReference type="OrthoDB" id="9792313at2"/>
<evidence type="ECO:0000256" key="1">
    <source>
        <dbReference type="ARBA" id="ARBA00009369"/>
    </source>
</evidence>
<gene>
    <name evidence="6" type="primary">mreC</name>
    <name evidence="6" type="ORF">N508_000366</name>
</gene>
<dbReference type="EMBL" id="CP097562">
    <property type="protein sequence ID" value="USF23309.1"/>
    <property type="molecule type" value="Genomic_DNA"/>
</dbReference>
<dbReference type="InterPro" id="IPR055342">
    <property type="entry name" value="MreC_beta-barrel_core"/>
</dbReference>
<evidence type="ECO:0000256" key="2">
    <source>
        <dbReference type="ARBA" id="ARBA00013855"/>
    </source>
</evidence>
<dbReference type="GO" id="GO:0005886">
    <property type="term" value="C:plasma membrane"/>
    <property type="evidence" value="ECO:0007669"/>
    <property type="project" value="TreeGrafter"/>
</dbReference>
<dbReference type="Pfam" id="PF04085">
    <property type="entry name" value="MreC"/>
    <property type="match status" value="1"/>
</dbReference>
<dbReference type="PANTHER" id="PTHR34138">
    <property type="entry name" value="CELL SHAPE-DETERMINING PROTEIN MREC"/>
    <property type="match status" value="1"/>
</dbReference>
<evidence type="ECO:0000259" key="5">
    <source>
        <dbReference type="Pfam" id="PF04085"/>
    </source>
</evidence>
<dbReference type="KEGG" id="msch:N508_000366"/>
<comment type="similarity">
    <text evidence="1">Belongs to the MreC family.</text>
</comment>
<accession>V2PYA4</accession>
<evidence type="ECO:0000256" key="4">
    <source>
        <dbReference type="ARBA" id="ARBA00032089"/>
    </source>
</evidence>
<dbReference type="Gene3D" id="2.40.10.350">
    <property type="entry name" value="Rod shape-determining protein MreC, domain 2"/>
    <property type="match status" value="1"/>
</dbReference>
<sequence>MFKWRRLFLAIIIILLIIIVQARNINVESPFRGLLGNVVNPAIFLTNKVFSSIGNVWNSYVNLVNVQQENKEYKKLIDNLTLENALLSEKLSQSERLETLLRLYRTYDFKQMPANVIGVSDGYVKNIVIDAGDIDGVEKNAPVIGFQGLVGRVSNTYATTSEVDVILNISSNVSVMNSRTRVSGIMRGDGEGRLYVDYYDRLDDVRVGDVFVTSGLGMLYPKGIRIGKVSDIVSDNTGLFQKVFIEQSEDFYKLEHVFVVKSNSK</sequence>
<organism evidence="6 7">
    <name type="scientific">Mucispirillum schaedleri ASF457</name>
    <dbReference type="NCBI Taxonomy" id="1379858"/>
    <lineage>
        <taxon>Bacteria</taxon>
        <taxon>Pseudomonadati</taxon>
        <taxon>Deferribacterota</taxon>
        <taxon>Deferribacteres</taxon>
        <taxon>Deferribacterales</taxon>
        <taxon>Mucispirillaceae</taxon>
        <taxon>Mucispirillum</taxon>
    </lineage>
</organism>
<dbReference type="Gene3D" id="2.40.10.340">
    <property type="entry name" value="Rod shape-determining protein MreC, domain 1"/>
    <property type="match status" value="1"/>
</dbReference>
<dbReference type="eggNOG" id="COG1792">
    <property type="taxonomic scope" value="Bacteria"/>
</dbReference>
<protein>
    <recommendedName>
        <fullName evidence="2">Cell shape-determining protein MreC</fullName>
    </recommendedName>
    <alternativeName>
        <fullName evidence="4">Cell shape protein MreC</fullName>
    </alternativeName>
</protein>
<dbReference type="InterPro" id="IPR042175">
    <property type="entry name" value="Cell/Rod_MreC_2"/>
</dbReference>
<dbReference type="AlphaFoldDB" id="V2PYA4"/>
<evidence type="ECO:0000256" key="3">
    <source>
        <dbReference type="ARBA" id="ARBA00022960"/>
    </source>
</evidence>
<dbReference type="PANTHER" id="PTHR34138:SF1">
    <property type="entry name" value="CELL SHAPE-DETERMINING PROTEIN MREC"/>
    <property type="match status" value="1"/>
</dbReference>
<reference evidence="6" key="2">
    <citation type="submission" date="2022-05" db="EMBL/GenBank/DDBJ databases">
        <authorList>
            <person name="Proctor A.L."/>
            <person name="Phillips G.J."/>
            <person name="Wannemuehler M.J."/>
        </authorList>
    </citation>
    <scope>NUCLEOTIDE SEQUENCE</scope>
    <source>
        <strain evidence="6">ASF457</strain>
    </source>
</reference>
<name>V2PYA4_9BACT</name>
<dbReference type="Proteomes" id="UP000017429">
    <property type="component" value="Chromosome"/>
</dbReference>
<dbReference type="PIRSF" id="PIRSF038471">
    <property type="entry name" value="MreC"/>
    <property type="match status" value="1"/>
</dbReference>
<evidence type="ECO:0000313" key="6">
    <source>
        <dbReference type="EMBL" id="USF23309.1"/>
    </source>
</evidence>
<keyword evidence="3" id="KW-0133">Cell shape</keyword>
<feature type="domain" description="Rod shape-determining protein MreC beta-barrel core" evidence="5">
    <location>
        <begin position="121"/>
        <end position="261"/>
    </location>
</feature>
<reference evidence="6" key="3">
    <citation type="submission" date="2022-06" db="EMBL/GenBank/DDBJ databases">
        <title>Resources to Facilitate Use of the Altered Schaedler Flora (ASF) Mouse Model to Study Microbiome Function.</title>
        <authorList>
            <person name="Proctor A."/>
            <person name="Parvinroo S."/>
            <person name="Richie T."/>
            <person name="Jia X."/>
            <person name="Lee S.T.M."/>
            <person name="Karp P.D."/>
            <person name="Paley S."/>
            <person name="Kostic A.D."/>
            <person name="Pierre J.F."/>
            <person name="Wannemuehler M.J."/>
            <person name="Phillips G.J."/>
        </authorList>
    </citation>
    <scope>NUCLEOTIDE SEQUENCE</scope>
    <source>
        <strain evidence="6">ASF457</strain>
    </source>
</reference>
<dbReference type="NCBIfam" id="TIGR00219">
    <property type="entry name" value="mreC"/>
    <property type="match status" value="1"/>
</dbReference>
<keyword evidence="7" id="KW-1185">Reference proteome</keyword>